<feature type="transmembrane region" description="Helical" evidence="1">
    <location>
        <begin position="114"/>
        <end position="137"/>
    </location>
</feature>
<keyword evidence="1" id="KW-1133">Transmembrane helix</keyword>
<proteinExistence type="predicted"/>
<accession>A0A1W1GXA5</accession>
<dbReference type="RefSeq" id="WP_139784932.1">
    <property type="nucleotide sequence ID" value="NZ_FWEU01000002.1"/>
</dbReference>
<sequence length="150" mass="16615">MNPPTRPRFARLCWSLVALAWLAVIAALINAGFTPDYWMLRHFEGATLPYPTGAVIQFAVLAGAELVVTVLIVRPWKPGRLWLRLLIALALLLAWSFPWLAAALHQAPVQGMHLLWLLLLDVGLLLALCVVSLASAWRALTGKQTRRAHP</sequence>
<dbReference type="EMBL" id="FWEU01000002">
    <property type="protein sequence ID" value="SLM23955.1"/>
    <property type="molecule type" value="Genomic_DNA"/>
</dbReference>
<keyword evidence="1" id="KW-0472">Membrane</keyword>
<gene>
    <name evidence="2" type="ORF">SAMN04488690_1665</name>
</gene>
<dbReference type="Proteomes" id="UP000191133">
    <property type="component" value="Unassembled WGS sequence"/>
</dbReference>
<evidence type="ECO:0000313" key="2">
    <source>
        <dbReference type="EMBL" id="SLM23955.1"/>
    </source>
</evidence>
<evidence type="ECO:0000256" key="1">
    <source>
        <dbReference type="SAM" id="Phobius"/>
    </source>
</evidence>
<protein>
    <recommendedName>
        <fullName evidence="4">Transmembrane protein</fullName>
    </recommendedName>
</protein>
<evidence type="ECO:0008006" key="4">
    <source>
        <dbReference type="Google" id="ProtNLM"/>
    </source>
</evidence>
<keyword evidence="1" id="KW-0812">Transmembrane</keyword>
<organism evidence="2 3">
    <name type="scientific">Stenotrophomonas indicatrix</name>
    <dbReference type="NCBI Taxonomy" id="2045451"/>
    <lineage>
        <taxon>Bacteria</taxon>
        <taxon>Pseudomonadati</taxon>
        <taxon>Pseudomonadota</taxon>
        <taxon>Gammaproteobacteria</taxon>
        <taxon>Lysobacterales</taxon>
        <taxon>Lysobacteraceae</taxon>
        <taxon>Stenotrophomonas</taxon>
    </lineage>
</organism>
<feature type="transmembrane region" description="Helical" evidence="1">
    <location>
        <begin position="81"/>
        <end position="102"/>
    </location>
</feature>
<name>A0A1W1GXA5_9GAMM</name>
<evidence type="ECO:0000313" key="3">
    <source>
        <dbReference type="Proteomes" id="UP000191133"/>
    </source>
</evidence>
<dbReference type="AlphaFoldDB" id="A0A1W1GXA5"/>
<reference evidence="3" key="1">
    <citation type="submission" date="2016-10" db="EMBL/GenBank/DDBJ databases">
        <authorList>
            <person name="Varghese N."/>
        </authorList>
    </citation>
    <scope>NUCLEOTIDE SEQUENCE [LARGE SCALE GENOMIC DNA]</scope>
    <source>
        <strain evidence="3">92MFCol6.1</strain>
    </source>
</reference>
<feature type="transmembrane region" description="Helical" evidence="1">
    <location>
        <begin position="55"/>
        <end position="74"/>
    </location>
</feature>